<gene>
    <name evidence="1" type="ordered locus">Metig_0952</name>
</gene>
<dbReference type="Proteomes" id="UP000009227">
    <property type="component" value="Chromosome"/>
</dbReference>
<reference evidence="1 2" key="1">
    <citation type="submission" date="2011-05" db="EMBL/GenBank/DDBJ databases">
        <title>Complete sequence of Methanotorris igneus Kol 5.</title>
        <authorList>
            <consortium name="US DOE Joint Genome Institute"/>
            <person name="Lucas S."/>
            <person name="Han J."/>
            <person name="Lapidus A."/>
            <person name="Cheng J.-F."/>
            <person name="Goodwin L."/>
            <person name="Pitluck S."/>
            <person name="Peters L."/>
            <person name="Mikhailova N."/>
            <person name="Chertkov O."/>
            <person name="Han C."/>
            <person name="Tapia R."/>
            <person name="Land M."/>
            <person name="Hauser L."/>
            <person name="Kyrpides N."/>
            <person name="Ivanova N."/>
            <person name="Pagani I."/>
            <person name="Sieprawska-Lupa M."/>
            <person name="Whitman W."/>
            <person name="Woyke T."/>
        </authorList>
    </citation>
    <scope>NUCLEOTIDE SEQUENCE [LARGE SCALE GENOMIC DNA]</scope>
    <source>
        <strain evidence="2">DSM 5666 / JCM 11834 / Kol 5</strain>
    </source>
</reference>
<dbReference type="AlphaFoldDB" id="F6BDD4"/>
<evidence type="ECO:0000313" key="1">
    <source>
        <dbReference type="EMBL" id="AEF96495.1"/>
    </source>
</evidence>
<evidence type="ECO:0008006" key="3">
    <source>
        <dbReference type="Google" id="ProtNLM"/>
    </source>
</evidence>
<organism evidence="2">
    <name type="scientific">Methanotorris igneus (strain DSM 5666 / JCM 11834 / Kol 5)</name>
    <dbReference type="NCBI Taxonomy" id="880724"/>
    <lineage>
        <taxon>Archaea</taxon>
        <taxon>Methanobacteriati</taxon>
        <taxon>Methanobacteriota</taxon>
        <taxon>Methanomada group</taxon>
        <taxon>Methanococci</taxon>
        <taxon>Methanococcales</taxon>
        <taxon>Methanocaldococcaceae</taxon>
        <taxon>Methanotorris</taxon>
    </lineage>
</organism>
<dbReference type="KEGG" id="mig:Metig_0952"/>
<proteinExistence type="predicted"/>
<dbReference type="OrthoDB" id="61368at2157"/>
<dbReference type="STRING" id="880724.Metig_0952"/>
<name>F6BDD4_METIK</name>
<evidence type="ECO:0000313" key="2">
    <source>
        <dbReference type="Proteomes" id="UP000009227"/>
    </source>
</evidence>
<dbReference type="EMBL" id="CP002737">
    <property type="protein sequence ID" value="AEF96495.1"/>
    <property type="molecule type" value="Genomic_DNA"/>
</dbReference>
<sequence length="54" mass="6203">MKEPREGDELVYDGEFKIYLDKIAKEFLTEVNLILKRSFLRGEYLAVKGYGGGC</sequence>
<keyword evidence="2" id="KW-1185">Reference proteome</keyword>
<accession>F6BDD4</accession>
<dbReference type="HOGENOM" id="CLU_3113141_0_0_2"/>
<protein>
    <recommendedName>
        <fullName evidence="3">HesB/YadR/YfhF-family protein</fullName>
    </recommendedName>
</protein>